<sequence>MLKTKVKEATLKILTFPLGNLFLAVKLEGVKKVIPVPAIAKSGNKLLGITNFEDQEIIVVDLHQRILNASNAIASRYLIVIQSELQALYGIPVISLPEMLEVPISTIHPIPDDYRNHDTLGIADRVTQISVMDKTRTIFLLSSGSIVNFIRKEKSGY</sequence>
<name>A0AAW9PZU9_9CYAN</name>
<dbReference type="SMART" id="SM00260">
    <property type="entry name" value="CheW"/>
    <property type="match status" value="1"/>
</dbReference>
<dbReference type="AlphaFoldDB" id="A0AAW9PZU9"/>
<dbReference type="Gene3D" id="2.40.50.180">
    <property type="entry name" value="CheA-289, Domain 4"/>
    <property type="match status" value="1"/>
</dbReference>
<dbReference type="GO" id="GO:0007165">
    <property type="term" value="P:signal transduction"/>
    <property type="evidence" value="ECO:0007669"/>
    <property type="project" value="InterPro"/>
</dbReference>
<comment type="caution">
    <text evidence="2">The sequence shown here is derived from an EMBL/GenBank/DDBJ whole genome shotgun (WGS) entry which is preliminary data.</text>
</comment>
<dbReference type="Proteomes" id="UP001333818">
    <property type="component" value="Unassembled WGS sequence"/>
</dbReference>
<keyword evidence="3" id="KW-1185">Reference proteome</keyword>
<dbReference type="InterPro" id="IPR002545">
    <property type="entry name" value="CheW-lke_dom"/>
</dbReference>
<reference evidence="2" key="1">
    <citation type="submission" date="2024-01" db="EMBL/GenBank/DDBJ databases">
        <title>Bank of Algae and Cyanobacteria of the Azores (BACA) strain genomes.</title>
        <authorList>
            <person name="Luz R."/>
            <person name="Cordeiro R."/>
            <person name="Fonseca A."/>
            <person name="Goncalves V."/>
        </authorList>
    </citation>
    <scope>NUCLEOTIDE SEQUENCE</scope>
    <source>
        <strain evidence="2">BACA0141</strain>
    </source>
</reference>
<dbReference type="EMBL" id="JAZBJZ010000012">
    <property type="protein sequence ID" value="MEE3716101.1"/>
    <property type="molecule type" value="Genomic_DNA"/>
</dbReference>
<gene>
    <name evidence="2" type="ORF">V2H45_04995</name>
</gene>
<proteinExistence type="predicted"/>
<dbReference type="GO" id="GO:0006935">
    <property type="term" value="P:chemotaxis"/>
    <property type="evidence" value="ECO:0007669"/>
    <property type="project" value="InterPro"/>
</dbReference>
<dbReference type="InterPro" id="IPR036061">
    <property type="entry name" value="CheW-like_dom_sf"/>
</dbReference>
<dbReference type="SUPFAM" id="SSF50341">
    <property type="entry name" value="CheW-like"/>
    <property type="match status" value="1"/>
</dbReference>
<protein>
    <submittedName>
        <fullName evidence="2">Chemotaxis protein CheW</fullName>
    </submittedName>
</protein>
<feature type="domain" description="CheW-like" evidence="1">
    <location>
        <begin position="10"/>
        <end position="152"/>
    </location>
</feature>
<evidence type="ECO:0000313" key="2">
    <source>
        <dbReference type="EMBL" id="MEE3716101.1"/>
    </source>
</evidence>
<evidence type="ECO:0000313" key="3">
    <source>
        <dbReference type="Proteomes" id="UP001333818"/>
    </source>
</evidence>
<organism evidence="2 3">
    <name type="scientific">Tumidithrix elongata BACA0141</name>
    <dbReference type="NCBI Taxonomy" id="2716417"/>
    <lineage>
        <taxon>Bacteria</taxon>
        <taxon>Bacillati</taxon>
        <taxon>Cyanobacteriota</taxon>
        <taxon>Cyanophyceae</taxon>
        <taxon>Pseudanabaenales</taxon>
        <taxon>Pseudanabaenaceae</taxon>
        <taxon>Tumidithrix</taxon>
        <taxon>Tumidithrix elongata</taxon>
    </lineage>
</organism>
<accession>A0AAW9PZU9</accession>
<dbReference type="Pfam" id="PF01584">
    <property type="entry name" value="CheW"/>
    <property type="match status" value="1"/>
</dbReference>
<dbReference type="PROSITE" id="PS50851">
    <property type="entry name" value="CHEW"/>
    <property type="match status" value="1"/>
</dbReference>
<evidence type="ECO:0000259" key="1">
    <source>
        <dbReference type="PROSITE" id="PS50851"/>
    </source>
</evidence>
<dbReference type="RefSeq" id="WP_330482526.1">
    <property type="nucleotide sequence ID" value="NZ_JAZBJZ010000012.1"/>
</dbReference>
<dbReference type="Gene3D" id="2.30.30.40">
    <property type="entry name" value="SH3 Domains"/>
    <property type="match status" value="1"/>
</dbReference>